<dbReference type="EMBL" id="CAUYUJ010010879">
    <property type="protein sequence ID" value="CAK0830421.1"/>
    <property type="molecule type" value="Genomic_DNA"/>
</dbReference>
<name>A0ABN9SF82_9DINO</name>
<dbReference type="Proteomes" id="UP001189429">
    <property type="component" value="Unassembled WGS sequence"/>
</dbReference>
<gene>
    <name evidence="5" type="ORF">PCOR1329_LOCUS29071</name>
</gene>
<dbReference type="Gene3D" id="1.25.10.10">
    <property type="entry name" value="Leucine-rich Repeat Variant"/>
    <property type="match status" value="1"/>
</dbReference>
<dbReference type="InterPro" id="IPR011989">
    <property type="entry name" value="ARM-like"/>
</dbReference>
<dbReference type="PROSITE" id="PS50303">
    <property type="entry name" value="PUM_HD"/>
    <property type="match status" value="1"/>
</dbReference>
<reference evidence="5" key="1">
    <citation type="submission" date="2023-10" db="EMBL/GenBank/DDBJ databases">
        <authorList>
            <person name="Chen Y."/>
            <person name="Shah S."/>
            <person name="Dougan E. K."/>
            <person name="Thang M."/>
            <person name="Chan C."/>
        </authorList>
    </citation>
    <scope>NUCLEOTIDE SEQUENCE [LARGE SCALE GENOMIC DNA]</scope>
</reference>
<dbReference type="InterPro" id="IPR016024">
    <property type="entry name" value="ARM-type_fold"/>
</dbReference>
<dbReference type="SMART" id="SM00025">
    <property type="entry name" value="Pumilio"/>
    <property type="match status" value="3"/>
</dbReference>
<organism evidence="5 6">
    <name type="scientific">Prorocentrum cordatum</name>
    <dbReference type="NCBI Taxonomy" id="2364126"/>
    <lineage>
        <taxon>Eukaryota</taxon>
        <taxon>Sar</taxon>
        <taxon>Alveolata</taxon>
        <taxon>Dinophyceae</taxon>
        <taxon>Prorocentrales</taxon>
        <taxon>Prorocentraceae</taxon>
        <taxon>Prorocentrum</taxon>
    </lineage>
</organism>
<comment type="caution">
    <text evidence="5">The sequence shown here is derived from an EMBL/GenBank/DDBJ whole genome shotgun (WGS) entry which is preliminary data.</text>
</comment>
<dbReference type="PANTHER" id="PTHR12537">
    <property type="entry name" value="RNA BINDING PROTEIN PUMILIO-RELATED"/>
    <property type="match status" value="1"/>
</dbReference>
<feature type="domain" description="PUM-HD" evidence="4">
    <location>
        <begin position="1"/>
        <end position="278"/>
    </location>
</feature>
<feature type="repeat" description="Pumilio" evidence="2">
    <location>
        <begin position="55"/>
        <end position="90"/>
    </location>
</feature>
<dbReference type="InterPro" id="IPR001313">
    <property type="entry name" value="Pumilio_RNA-bd_rpt"/>
</dbReference>
<evidence type="ECO:0000313" key="5">
    <source>
        <dbReference type="EMBL" id="CAK0830421.1"/>
    </source>
</evidence>
<accession>A0ABN9SF82</accession>
<feature type="region of interest" description="Disordered" evidence="3">
    <location>
        <begin position="202"/>
        <end position="239"/>
    </location>
</feature>
<evidence type="ECO:0000256" key="3">
    <source>
        <dbReference type="SAM" id="MobiDB-lite"/>
    </source>
</evidence>
<evidence type="ECO:0000259" key="4">
    <source>
        <dbReference type="PROSITE" id="PS50303"/>
    </source>
</evidence>
<sequence>MLFIQTPLVQMRPDDAIVLPMQPKPPVWGWDSCLIEAMVDGLRAEPPRRQQALAMLRGHVAELAFSCAGCRLVQQAFAVADQATRSELLAELQGLVVRAARSPHANYVIQSAIVVGAPAQVAAVARELKGSAASVARHRCGCRILCRLSEHCSSADAEAVAVMDEVLTEAEQLCRHPLGHHVIQSISAARRARISSPPCSIAATSGRWPRTPCAATSSPRRSTTAPRTRRRPSARGSWPAARAAWRSSAGAAWASACCGPRCGSLTPSRRSGGVLRSA</sequence>
<evidence type="ECO:0000256" key="1">
    <source>
        <dbReference type="ARBA" id="ARBA00022737"/>
    </source>
</evidence>
<dbReference type="Pfam" id="PF00806">
    <property type="entry name" value="PUF"/>
    <property type="match status" value="3"/>
</dbReference>
<dbReference type="PROSITE" id="PS50302">
    <property type="entry name" value="PUM"/>
    <property type="match status" value="1"/>
</dbReference>
<keyword evidence="6" id="KW-1185">Reference proteome</keyword>
<dbReference type="SUPFAM" id="SSF48371">
    <property type="entry name" value="ARM repeat"/>
    <property type="match status" value="1"/>
</dbReference>
<feature type="compositionally biased region" description="Low complexity" evidence="3">
    <location>
        <begin position="214"/>
        <end position="226"/>
    </location>
</feature>
<evidence type="ECO:0000313" key="6">
    <source>
        <dbReference type="Proteomes" id="UP001189429"/>
    </source>
</evidence>
<evidence type="ECO:0000256" key="2">
    <source>
        <dbReference type="PROSITE-ProRule" id="PRU00317"/>
    </source>
</evidence>
<dbReference type="InterPro" id="IPR033133">
    <property type="entry name" value="PUM-HD"/>
</dbReference>
<dbReference type="PANTHER" id="PTHR12537:SF12">
    <property type="entry name" value="MATERNAL PROTEIN PUMILIO"/>
    <property type="match status" value="1"/>
</dbReference>
<keyword evidence="1" id="KW-0677">Repeat</keyword>
<protein>
    <recommendedName>
        <fullName evidence="4">PUM-HD domain-containing protein</fullName>
    </recommendedName>
</protein>
<proteinExistence type="predicted"/>